<dbReference type="FunFam" id="3.40.140.10:FF:000025">
    <property type="entry name" value="Riboflavin biosynthesis protein RibD"/>
    <property type="match status" value="1"/>
</dbReference>
<dbReference type="UniPathway" id="UPA00275">
    <property type="reaction ID" value="UER00401"/>
</dbReference>
<evidence type="ECO:0000313" key="13">
    <source>
        <dbReference type="Proteomes" id="UP000324354"/>
    </source>
</evidence>
<dbReference type="GeneID" id="13301047"/>
<accession>A0A5C0XM19</accession>
<dbReference type="PANTHER" id="PTHR38011">
    <property type="entry name" value="DIHYDROFOLATE REDUCTASE FAMILY PROTEIN (AFU_ORTHOLOGUE AFUA_8G06820)"/>
    <property type="match status" value="1"/>
</dbReference>
<comment type="pathway">
    <text evidence="2">Cofactor biosynthesis; riboflavin biosynthesis; 5-amino-6-(D-ribitylamino)uracil from GTP: step 2/4.</text>
</comment>
<evidence type="ECO:0000256" key="2">
    <source>
        <dbReference type="ARBA" id="ARBA00004882"/>
    </source>
</evidence>
<reference evidence="12 13" key="1">
    <citation type="submission" date="2017-08" db="EMBL/GenBank/DDBJ databases">
        <title>Resequencing and Reannotation of the genome of Pyrococcus furiosus type strain DSM3638.</title>
        <authorList>
            <person name="Reichelt R.M."/>
            <person name="Bunk B."/>
        </authorList>
    </citation>
    <scope>NUCLEOTIDE SEQUENCE [LARGE SCALE GENOMIC DNA]</scope>
    <source>
        <strain evidence="12 13">DSM 3638</strain>
    </source>
</reference>
<dbReference type="EMBL" id="CP023154">
    <property type="protein sequence ID" value="QEK77797.1"/>
    <property type="molecule type" value="Genomic_DNA"/>
</dbReference>
<evidence type="ECO:0000256" key="5">
    <source>
        <dbReference type="ARBA" id="ARBA00022723"/>
    </source>
</evidence>
<keyword evidence="10" id="KW-0511">Multifunctional enzyme</keyword>
<evidence type="ECO:0000256" key="4">
    <source>
        <dbReference type="ARBA" id="ARBA00022619"/>
    </source>
</evidence>
<name>A0A5C0XM19_PYRFU</name>
<dbReference type="Pfam" id="PF00383">
    <property type="entry name" value="dCMP_cyt_deam_1"/>
    <property type="match status" value="1"/>
</dbReference>
<sequence>MSDEKFMKLALRLARKGEGLTNPNPMVGAVLVKDNKIIGTGWHKRFGDKHAEVNAIEDAKRKGYTIEGATLYVTLEPCSHWGKQPPCADRIIEEGISRVVIAMVDPNPLVSGRGIKKLKEAGVEVKVGVLEEEAKKLNEIFVKYITTKIPFVSIKLALTLDGFIATQNFKSKWITDEKARGEVQKLRRRHMAIMVGANTIIQDNPRLDCRIKGCTEKFKVILDSQGKVADFIKKGHKLRVFENGKVIVFTKRPEKFKGICEAYPITEPFEILKKLGEIGIDSVLIEGGRIAGEFLNFADKLYLFYGPKIFGRGIKPFEILKVRDINEAPKFHIEGIKRVGKSFLVTAYPGDRNV</sequence>
<dbReference type="GO" id="GO:0009231">
    <property type="term" value="P:riboflavin biosynthetic process"/>
    <property type="evidence" value="ECO:0007669"/>
    <property type="project" value="UniProtKB-UniPathway"/>
</dbReference>
<dbReference type="InterPro" id="IPR016192">
    <property type="entry name" value="APOBEC/CMP_deaminase_Zn-bd"/>
</dbReference>
<dbReference type="Pfam" id="PF01872">
    <property type="entry name" value="RibD_C"/>
    <property type="match status" value="1"/>
</dbReference>
<feature type="domain" description="CMP/dCMP-type deaminase" evidence="11">
    <location>
        <begin position="1"/>
        <end position="126"/>
    </location>
</feature>
<dbReference type="RefSeq" id="WP_011011174.1">
    <property type="nucleotide sequence ID" value="NC_003413.1"/>
</dbReference>
<dbReference type="InterPro" id="IPR050765">
    <property type="entry name" value="Riboflavin_Biosynth_HTPR"/>
</dbReference>
<dbReference type="Proteomes" id="UP000324354">
    <property type="component" value="Chromosome"/>
</dbReference>
<dbReference type="SUPFAM" id="SSF53597">
    <property type="entry name" value="Dihydrofolate reductase-like"/>
    <property type="match status" value="1"/>
</dbReference>
<keyword evidence="8" id="KW-0521">NADP</keyword>
<evidence type="ECO:0000259" key="11">
    <source>
        <dbReference type="PROSITE" id="PS51747"/>
    </source>
</evidence>
<comment type="cofactor">
    <cofactor evidence="1">
        <name>Zn(2+)</name>
        <dbReference type="ChEBI" id="CHEBI:29105"/>
    </cofactor>
</comment>
<dbReference type="InterPro" id="IPR004794">
    <property type="entry name" value="Eubact_RibD"/>
</dbReference>
<dbReference type="Gene3D" id="3.40.140.10">
    <property type="entry name" value="Cytidine Deaminase, domain 2"/>
    <property type="match status" value="1"/>
</dbReference>
<keyword evidence="9" id="KW-0560">Oxidoreductase</keyword>
<dbReference type="SUPFAM" id="SSF53927">
    <property type="entry name" value="Cytidine deaminase-like"/>
    <property type="match status" value="1"/>
</dbReference>
<gene>
    <name evidence="12" type="primary">ribD</name>
    <name evidence="12" type="ORF">PFDSM3638_00235</name>
</gene>
<protein>
    <submittedName>
        <fullName evidence="12">Riboflavin biosynthesis protein RibD</fullName>
    </submittedName>
</protein>
<dbReference type="InterPro" id="IPR002734">
    <property type="entry name" value="RibDG_C"/>
</dbReference>
<evidence type="ECO:0000256" key="1">
    <source>
        <dbReference type="ARBA" id="ARBA00001947"/>
    </source>
</evidence>
<organism evidence="12 13">
    <name type="scientific">Pyrococcus furiosus (strain ATCC 43587 / DSM 3638 / JCM 8422 / Vc1)</name>
    <dbReference type="NCBI Taxonomy" id="186497"/>
    <lineage>
        <taxon>Archaea</taxon>
        <taxon>Methanobacteriati</taxon>
        <taxon>Methanobacteriota</taxon>
        <taxon>Thermococci</taxon>
        <taxon>Thermococcales</taxon>
        <taxon>Thermococcaceae</taxon>
        <taxon>Pyrococcus</taxon>
    </lineage>
</organism>
<dbReference type="NCBIfam" id="TIGR00326">
    <property type="entry name" value="eubact_ribD"/>
    <property type="match status" value="1"/>
</dbReference>
<dbReference type="OrthoDB" id="10178at2157"/>
<evidence type="ECO:0000256" key="10">
    <source>
        <dbReference type="ARBA" id="ARBA00023268"/>
    </source>
</evidence>
<dbReference type="AlphaFoldDB" id="A0A5C0XM19"/>
<evidence type="ECO:0000256" key="7">
    <source>
        <dbReference type="ARBA" id="ARBA00022833"/>
    </source>
</evidence>
<evidence type="ECO:0000313" key="12">
    <source>
        <dbReference type="EMBL" id="QEK77797.1"/>
    </source>
</evidence>
<dbReference type="CDD" id="cd01284">
    <property type="entry name" value="Riboflavin_deaminase-reductase"/>
    <property type="match status" value="1"/>
</dbReference>
<evidence type="ECO:0000256" key="3">
    <source>
        <dbReference type="ARBA" id="ARBA00004910"/>
    </source>
</evidence>
<dbReference type="PROSITE" id="PS51747">
    <property type="entry name" value="CYT_DCMP_DEAMINASES_2"/>
    <property type="match status" value="1"/>
</dbReference>
<evidence type="ECO:0000256" key="6">
    <source>
        <dbReference type="ARBA" id="ARBA00022801"/>
    </source>
</evidence>
<keyword evidence="6" id="KW-0378">Hydrolase</keyword>
<dbReference type="PROSITE" id="PS00903">
    <property type="entry name" value="CYT_DCMP_DEAMINASES_1"/>
    <property type="match status" value="1"/>
</dbReference>
<dbReference type="GeneID" id="41711849"/>
<keyword evidence="5" id="KW-0479">Metal-binding</keyword>
<dbReference type="GO" id="GO:0008835">
    <property type="term" value="F:diaminohydroxyphosphoribosylaminopyrimidine deaminase activity"/>
    <property type="evidence" value="ECO:0007669"/>
    <property type="project" value="InterPro"/>
</dbReference>
<dbReference type="GO" id="GO:0008703">
    <property type="term" value="F:5-amino-6-(5-phosphoribosylamino)uracil reductase activity"/>
    <property type="evidence" value="ECO:0007669"/>
    <property type="project" value="InterPro"/>
</dbReference>
<dbReference type="GO" id="GO:0008270">
    <property type="term" value="F:zinc ion binding"/>
    <property type="evidence" value="ECO:0007669"/>
    <property type="project" value="InterPro"/>
</dbReference>
<keyword evidence="4" id="KW-0686">Riboflavin biosynthesis</keyword>
<comment type="pathway">
    <text evidence="3">Cofactor biosynthesis; riboflavin biosynthesis; 5-amino-6-(D-ribitylamino)uracil from GTP: step 3/4.</text>
</comment>
<evidence type="ECO:0000256" key="9">
    <source>
        <dbReference type="ARBA" id="ARBA00023002"/>
    </source>
</evidence>
<dbReference type="Gene3D" id="3.40.430.10">
    <property type="entry name" value="Dihydrofolate Reductase, subunit A"/>
    <property type="match status" value="1"/>
</dbReference>
<dbReference type="PIRSF" id="PIRSF006769">
    <property type="entry name" value="RibD"/>
    <property type="match status" value="1"/>
</dbReference>
<dbReference type="InterPro" id="IPR024072">
    <property type="entry name" value="DHFR-like_dom_sf"/>
</dbReference>
<keyword evidence="7" id="KW-0862">Zinc</keyword>
<dbReference type="InterPro" id="IPR016193">
    <property type="entry name" value="Cytidine_deaminase-like"/>
</dbReference>
<dbReference type="PANTHER" id="PTHR38011:SF7">
    <property type="entry name" value="2,5-DIAMINO-6-RIBOSYLAMINO-4(3H)-PYRIMIDINONE 5'-PHOSPHATE REDUCTASE"/>
    <property type="match status" value="1"/>
</dbReference>
<proteinExistence type="predicted"/>
<evidence type="ECO:0000256" key="8">
    <source>
        <dbReference type="ARBA" id="ARBA00022857"/>
    </source>
</evidence>
<dbReference type="InterPro" id="IPR002125">
    <property type="entry name" value="CMP_dCMP_dom"/>
</dbReference>